<reference evidence="3 4" key="1">
    <citation type="submission" date="2017-03" db="EMBL/GenBank/DDBJ databases">
        <title>Draft genime sequence of the acidophilic sulfur-oxidizing bacterium Acidithiobacillus sp. SH, isolated from seawater.</title>
        <authorList>
            <person name="Sharmin S."/>
            <person name="Tokuhisa M."/>
            <person name="Kanao T."/>
            <person name="Kamimura K."/>
        </authorList>
    </citation>
    <scope>NUCLEOTIDE SEQUENCE [LARGE SCALE GENOMIC DNA]</scope>
    <source>
        <strain evidence="3 4">SH</strain>
    </source>
</reference>
<feature type="region of interest" description="Disordered" evidence="1">
    <location>
        <begin position="86"/>
        <end position="108"/>
    </location>
</feature>
<dbReference type="InParanoid" id="A0A2I1DKZ4"/>
<feature type="domain" description="DUF4124" evidence="2">
    <location>
        <begin position="27"/>
        <end position="78"/>
    </location>
</feature>
<dbReference type="Pfam" id="PF13511">
    <property type="entry name" value="DUF4124"/>
    <property type="match status" value="1"/>
</dbReference>
<evidence type="ECO:0000259" key="2">
    <source>
        <dbReference type="Pfam" id="PF13511"/>
    </source>
</evidence>
<sequence>MKMAIGKNAIHRFMARCVLPGLFLIGLFSVQVTAETIYRWVGNNGVVSYGENPPAGARGVEQIAGAPQQSVSTPAASDEQRPVLMPRSDQSAPAKSAGNQTSPARKSLEAELAAARAQLLQATHNYEHGKAVRTGNERNYARYLQRVNALKQAMDSAQLRVLLLQHQLEQLSEHPVPDAPRANLAH</sequence>
<name>A0A2I1DKZ4_9PROT</name>
<comment type="caution">
    <text evidence="3">The sequence shown here is derived from an EMBL/GenBank/DDBJ whole genome shotgun (WGS) entry which is preliminary data.</text>
</comment>
<proteinExistence type="predicted"/>
<dbReference type="InterPro" id="IPR025392">
    <property type="entry name" value="DUF4124"/>
</dbReference>
<evidence type="ECO:0000256" key="1">
    <source>
        <dbReference type="SAM" id="MobiDB-lite"/>
    </source>
</evidence>
<gene>
    <name evidence="3" type="ORF">B1757_08100</name>
</gene>
<protein>
    <submittedName>
        <fullName evidence="3">DUF4124 domain-containing protein</fullName>
    </submittedName>
</protein>
<feature type="compositionally biased region" description="Polar residues" evidence="1">
    <location>
        <begin position="88"/>
        <end position="104"/>
    </location>
</feature>
<dbReference type="AlphaFoldDB" id="A0A2I1DKZ4"/>
<evidence type="ECO:0000313" key="4">
    <source>
        <dbReference type="Proteomes" id="UP000234329"/>
    </source>
</evidence>
<evidence type="ECO:0000313" key="3">
    <source>
        <dbReference type="EMBL" id="PKY10537.1"/>
    </source>
</evidence>
<dbReference type="Proteomes" id="UP000234329">
    <property type="component" value="Unassembled WGS sequence"/>
</dbReference>
<organism evidence="3 4">
    <name type="scientific">Acidithiobacillus marinus</name>
    <dbReference type="NCBI Taxonomy" id="187490"/>
    <lineage>
        <taxon>Bacteria</taxon>
        <taxon>Pseudomonadati</taxon>
        <taxon>Pseudomonadota</taxon>
        <taxon>Acidithiobacillia</taxon>
        <taxon>Acidithiobacillales</taxon>
        <taxon>Acidithiobacillaceae</taxon>
        <taxon>Acidithiobacillus</taxon>
    </lineage>
</organism>
<accession>A0A2I1DKZ4</accession>
<keyword evidence="4" id="KW-1185">Reference proteome</keyword>
<dbReference type="EMBL" id="MXAV01000034">
    <property type="protein sequence ID" value="PKY10537.1"/>
    <property type="molecule type" value="Genomic_DNA"/>
</dbReference>